<feature type="compositionally biased region" description="Basic and acidic residues" evidence="6">
    <location>
        <begin position="294"/>
        <end position="307"/>
    </location>
</feature>
<feature type="compositionally biased region" description="Polar residues" evidence="6">
    <location>
        <begin position="267"/>
        <end position="289"/>
    </location>
</feature>
<evidence type="ECO:0000256" key="1">
    <source>
        <dbReference type="ARBA" id="ARBA00004141"/>
    </source>
</evidence>
<accession>A0AAE1B6V1</accession>
<sequence>MSMIGKKWTKYCSLVGAHFATAPLSFLWSYGNIAPYLDSYYRFYCSPDCVDGNNEWVFNLFIAALSPGLLIVGRLTRLVDIKWLGLMSTLLCGVALIASAWTLSVSVSGTTVLLGVVNGVGVGICLNTAMVCVNGWAPEKSAMFAGSITSVPPILAVIQNQIVTAYVNPQNNKPDVQEFSKSFFSQQDILERVPNAILIQGCITLSMQVIGTFLITNPPVQEVNKKSGPRDADVQVQQTMRGDDNNRRSQGTLGPCGATRPLRLGESNGNNRRNTRYGSSNGPQAQSRVSAPHDIPHPEIPRSKEPNDSTSGTSVHYCSLHQAVRTTAFWTNSMYLAVMAYGSILKNGYVKLFGLVYIPDDNLLTLLISLVPIVEAGIRFSFGILLSKNMVGMKSSLVFSLATNSVLFSFFYFAPQVNFVTYLILVLGLSFSHGLLFVLYTWVTFKVFGPQNFAMVYSLGFMATTLVVLVAGGLVTPVLLSLGWFWLFFTCSAPSTAVLMATVFTDLSPRVPADSQPKG</sequence>
<feature type="region of interest" description="Disordered" evidence="6">
    <location>
        <begin position="221"/>
        <end position="312"/>
    </location>
</feature>
<keyword evidence="3 7" id="KW-0812">Transmembrane</keyword>
<dbReference type="SUPFAM" id="SSF103473">
    <property type="entry name" value="MFS general substrate transporter"/>
    <property type="match status" value="1"/>
</dbReference>
<feature type="transmembrane region" description="Helical" evidence="7">
    <location>
        <begin position="484"/>
        <end position="504"/>
    </location>
</feature>
<feature type="transmembrane region" description="Helical" evidence="7">
    <location>
        <begin position="364"/>
        <end position="385"/>
    </location>
</feature>
<name>A0AAE1B6V1_9GAST</name>
<keyword evidence="9" id="KW-1185">Reference proteome</keyword>
<feature type="transmembrane region" description="Helical" evidence="7">
    <location>
        <begin position="420"/>
        <end position="443"/>
    </location>
</feature>
<dbReference type="EMBL" id="JAWDGP010000462">
    <property type="protein sequence ID" value="KAK3800320.1"/>
    <property type="molecule type" value="Genomic_DNA"/>
</dbReference>
<dbReference type="PANTHER" id="PTHR43385">
    <property type="entry name" value="RIBOFLAVIN TRANSPORTER RIBJ"/>
    <property type="match status" value="1"/>
</dbReference>
<evidence type="ECO:0000256" key="7">
    <source>
        <dbReference type="SAM" id="Phobius"/>
    </source>
</evidence>
<feature type="compositionally biased region" description="Basic and acidic residues" evidence="6">
    <location>
        <begin position="223"/>
        <end position="233"/>
    </location>
</feature>
<keyword evidence="2" id="KW-0813">Transport</keyword>
<dbReference type="InterPro" id="IPR036259">
    <property type="entry name" value="MFS_trans_sf"/>
</dbReference>
<evidence type="ECO:0000256" key="5">
    <source>
        <dbReference type="ARBA" id="ARBA00023136"/>
    </source>
</evidence>
<protein>
    <submittedName>
        <fullName evidence="8">Uncharacterized protein</fullName>
    </submittedName>
</protein>
<feature type="transmembrane region" description="Helical" evidence="7">
    <location>
        <begin position="56"/>
        <end position="76"/>
    </location>
</feature>
<dbReference type="InterPro" id="IPR052983">
    <property type="entry name" value="MFS_Riboflavin_Transporter"/>
</dbReference>
<dbReference type="Pfam" id="PF07690">
    <property type="entry name" value="MFS_1"/>
    <property type="match status" value="1"/>
</dbReference>
<organism evidence="8 9">
    <name type="scientific">Elysia crispata</name>
    <name type="common">lettuce slug</name>
    <dbReference type="NCBI Taxonomy" id="231223"/>
    <lineage>
        <taxon>Eukaryota</taxon>
        <taxon>Metazoa</taxon>
        <taxon>Spiralia</taxon>
        <taxon>Lophotrochozoa</taxon>
        <taxon>Mollusca</taxon>
        <taxon>Gastropoda</taxon>
        <taxon>Heterobranchia</taxon>
        <taxon>Euthyneura</taxon>
        <taxon>Panpulmonata</taxon>
        <taxon>Sacoglossa</taxon>
        <taxon>Placobranchoidea</taxon>
        <taxon>Plakobranchidae</taxon>
        <taxon>Elysia</taxon>
    </lineage>
</organism>
<dbReference type="AlphaFoldDB" id="A0AAE1B6V1"/>
<keyword evidence="4 7" id="KW-1133">Transmembrane helix</keyword>
<dbReference type="GO" id="GO:0016020">
    <property type="term" value="C:membrane"/>
    <property type="evidence" value="ECO:0007669"/>
    <property type="project" value="UniProtKB-SubCell"/>
</dbReference>
<evidence type="ECO:0000313" key="8">
    <source>
        <dbReference type="EMBL" id="KAK3800320.1"/>
    </source>
</evidence>
<evidence type="ECO:0000256" key="6">
    <source>
        <dbReference type="SAM" id="MobiDB-lite"/>
    </source>
</evidence>
<feature type="transmembrane region" description="Helical" evidence="7">
    <location>
        <begin position="83"/>
        <end position="101"/>
    </location>
</feature>
<comment type="caution">
    <text evidence="8">The sequence shown here is derived from an EMBL/GenBank/DDBJ whole genome shotgun (WGS) entry which is preliminary data.</text>
</comment>
<proteinExistence type="predicted"/>
<evidence type="ECO:0000313" key="9">
    <source>
        <dbReference type="Proteomes" id="UP001283361"/>
    </source>
</evidence>
<dbReference type="Proteomes" id="UP001283361">
    <property type="component" value="Unassembled WGS sequence"/>
</dbReference>
<feature type="transmembrane region" description="Helical" evidence="7">
    <location>
        <begin position="455"/>
        <end position="478"/>
    </location>
</feature>
<gene>
    <name evidence="8" type="ORF">RRG08_020295</name>
</gene>
<dbReference type="PANTHER" id="PTHR43385:SF1">
    <property type="entry name" value="RIBOFLAVIN TRANSPORTER RIBJ"/>
    <property type="match status" value="1"/>
</dbReference>
<evidence type="ECO:0000256" key="4">
    <source>
        <dbReference type="ARBA" id="ARBA00022989"/>
    </source>
</evidence>
<dbReference type="GO" id="GO:0022857">
    <property type="term" value="F:transmembrane transporter activity"/>
    <property type="evidence" value="ECO:0007669"/>
    <property type="project" value="InterPro"/>
</dbReference>
<evidence type="ECO:0000256" key="2">
    <source>
        <dbReference type="ARBA" id="ARBA00022448"/>
    </source>
</evidence>
<comment type="subcellular location">
    <subcellularLocation>
        <location evidence="1">Membrane</location>
        <topology evidence="1">Multi-pass membrane protein</topology>
    </subcellularLocation>
</comment>
<dbReference type="Gene3D" id="1.20.1250.20">
    <property type="entry name" value="MFS general substrate transporter like domains"/>
    <property type="match status" value="1"/>
</dbReference>
<dbReference type="InterPro" id="IPR011701">
    <property type="entry name" value="MFS"/>
</dbReference>
<feature type="transmembrane region" description="Helical" evidence="7">
    <location>
        <begin position="397"/>
        <end position="414"/>
    </location>
</feature>
<feature type="transmembrane region" description="Helical" evidence="7">
    <location>
        <begin position="12"/>
        <end position="31"/>
    </location>
</feature>
<reference evidence="8" key="1">
    <citation type="journal article" date="2023" name="G3 (Bethesda)">
        <title>A reference genome for the long-term kleptoplast-retaining sea slug Elysia crispata morphotype clarki.</title>
        <authorList>
            <person name="Eastman K.E."/>
            <person name="Pendleton A.L."/>
            <person name="Shaikh M.A."/>
            <person name="Suttiyut T."/>
            <person name="Ogas R."/>
            <person name="Tomko P."/>
            <person name="Gavelis G."/>
            <person name="Widhalm J.R."/>
            <person name="Wisecaver J.H."/>
        </authorList>
    </citation>
    <scope>NUCLEOTIDE SEQUENCE</scope>
    <source>
        <strain evidence="8">ECLA1</strain>
    </source>
</reference>
<feature type="transmembrane region" description="Helical" evidence="7">
    <location>
        <begin position="113"/>
        <end position="137"/>
    </location>
</feature>
<keyword evidence="5 7" id="KW-0472">Membrane</keyword>
<evidence type="ECO:0000256" key="3">
    <source>
        <dbReference type="ARBA" id="ARBA00022692"/>
    </source>
</evidence>